<dbReference type="InterPro" id="IPR025455">
    <property type="entry name" value="DUF4276"/>
</dbReference>
<keyword evidence="2" id="KW-1185">Reference proteome</keyword>
<accession>A0A5C5Y8J7</accession>
<comment type="caution">
    <text evidence="1">The sequence shown here is derived from an EMBL/GenBank/DDBJ whole genome shotgun (WGS) entry which is preliminary data.</text>
</comment>
<proteinExistence type="predicted"/>
<sequence>MVRLLVHVEGETEETFVAEVLAPHLYGLGGFEMVTPRLLGNARLRSKRRGIKGWDSSREDILKHLKRDREVYSTTMVDYYALPDTGNRAWPGRAEASALPFPQKAPTVQDALLADIANRMGWDNETGRFIPYVMMHEFEGLLFSDCDAFADAIGLEDLASDFQSIRDGFSTPEEINDSPITAPSKRIVGLVPNYQKPFMGNLAAFEIGLDRIREECPLFDGWVASLEDLV</sequence>
<protein>
    <recommendedName>
        <fullName evidence="3">DUF4276 domain-containing protein</fullName>
    </recommendedName>
</protein>
<dbReference type="OrthoDB" id="9801478at2"/>
<evidence type="ECO:0000313" key="2">
    <source>
        <dbReference type="Proteomes" id="UP000317238"/>
    </source>
</evidence>
<evidence type="ECO:0000313" key="1">
    <source>
        <dbReference type="EMBL" id="TWT71514.1"/>
    </source>
</evidence>
<dbReference type="RefSeq" id="WP_146439828.1">
    <property type="nucleotide sequence ID" value="NZ_SJPL01000001.1"/>
</dbReference>
<dbReference type="EMBL" id="SJPL01000001">
    <property type="protein sequence ID" value="TWT71514.1"/>
    <property type="molecule type" value="Genomic_DNA"/>
</dbReference>
<organism evidence="1 2">
    <name type="scientific">Crateriforma conspicua</name>
    <dbReference type="NCBI Taxonomy" id="2527996"/>
    <lineage>
        <taxon>Bacteria</taxon>
        <taxon>Pseudomonadati</taxon>
        <taxon>Planctomycetota</taxon>
        <taxon>Planctomycetia</taxon>
        <taxon>Planctomycetales</taxon>
        <taxon>Planctomycetaceae</taxon>
        <taxon>Crateriforma</taxon>
    </lineage>
</organism>
<dbReference type="Pfam" id="PF14103">
    <property type="entry name" value="DUF4276"/>
    <property type="match status" value="1"/>
</dbReference>
<gene>
    <name evidence="1" type="ORF">Pan14r_38240</name>
</gene>
<dbReference type="AlphaFoldDB" id="A0A5C5Y8J7"/>
<reference evidence="1 2" key="1">
    <citation type="submission" date="2019-02" db="EMBL/GenBank/DDBJ databases">
        <title>Deep-cultivation of Planctomycetes and their phenomic and genomic characterization uncovers novel biology.</title>
        <authorList>
            <person name="Wiegand S."/>
            <person name="Jogler M."/>
            <person name="Boedeker C."/>
            <person name="Pinto D."/>
            <person name="Vollmers J."/>
            <person name="Rivas-Marin E."/>
            <person name="Kohn T."/>
            <person name="Peeters S.H."/>
            <person name="Heuer A."/>
            <person name="Rast P."/>
            <person name="Oberbeckmann S."/>
            <person name="Bunk B."/>
            <person name="Jeske O."/>
            <person name="Meyerdierks A."/>
            <person name="Storesund J.E."/>
            <person name="Kallscheuer N."/>
            <person name="Luecker S."/>
            <person name="Lage O.M."/>
            <person name="Pohl T."/>
            <person name="Merkel B.J."/>
            <person name="Hornburger P."/>
            <person name="Mueller R.-W."/>
            <person name="Bruemmer F."/>
            <person name="Labrenz M."/>
            <person name="Spormann A.M."/>
            <person name="Op Den Camp H."/>
            <person name="Overmann J."/>
            <person name="Amann R."/>
            <person name="Jetten M.S.M."/>
            <person name="Mascher T."/>
            <person name="Medema M.H."/>
            <person name="Devos D.P."/>
            <person name="Kaster A.-K."/>
            <person name="Ovreas L."/>
            <person name="Rohde M."/>
            <person name="Galperin M.Y."/>
            <person name="Jogler C."/>
        </authorList>
    </citation>
    <scope>NUCLEOTIDE SEQUENCE [LARGE SCALE GENOMIC DNA]</scope>
    <source>
        <strain evidence="1 2">Pan14r</strain>
    </source>
</reference>
<name>A0A5C5Y8J7_9PLAN</name>
<dbReference type="Proteomes" id="UP000317238">
    <property type="component" value="Unassembled WGS sequence"/>
</dbReference>
<evidence type="ECO:0008006" key="3">
    <source>
        <dbReference type="Google" id="ProtNLM"/>
    </source>
</evidence>